<feature type="domain" description="Amine oxidase" evidence="3">
    <location>
        <begin position="16"/>
        <end position="448"/>
    </location>
</feature>
<evidence type="ECO:0000259" key="3">
    <source>
        <dbReference type="Pfam" id="PF01593"/>
    </source>
</evidence>
<dbReference type="SUPFAM" id="SSF51905">
    <property type="entry name" value="FAD/NAD(P)-binding domain"/>
    <property type="match status" value="1"/>
</dbReference>
<dbReference type="Gene3D" id="3.50.50.60">
    <property type="entry name" value="FAD/NAD(P)-binding domain"/>
    <property type="match status" value="1"/>
</dbReference>
<evidence type="ECO:0000313" key="5">
    <source>
        <dbReference type="Proteomes" id="UP001501803"/>
    </source>
</evidence>
<proteinExistence type="predicted"/>
<comment type="cofactor">
    <cofactor evidence="1">
        <name>FAD</name>
        <dbReference type="ChEBI" id="CHEBI:57692"/>
    </cofactor>
</comment>
<dbReference type="Proteomes" id="UP001501803">
    <property type="component" value="Unassembled WGS sequence"/>
</dbReference>
<evidence type="ECO:0000256" key="1">
    <source>
        <dbReference type="ARBA" id="ARBA00001974"/>
    </source>
</evidence>
<gene>
    <name evidence="4" type="ORF">GCM10022381_34850</name>
</gene>
<keyword evidence="2" id="KW-0560">Oxidoreductase</keyword>
<dbReference type="InterPro" id="IPR002937">
    <property type="entry name" value="Amino_oxidase"/>
</dbReference>
<organism evidence="4 5">
    <name type="scientific">Leifsonia kafniensis</name>
    <dbReference type="NCBI Taxonomy" id="475957"/>
    <lineage>
        <taxon>Bacteria</taxon>
        <taxon>Bacillati</taxon>
        <taxon>Actinomycetota</taxon>
        <taxon>Actinomycetes</taxon>
        <taxon>Micrococcales</taxon>
        <taxon>Microbacteriaceae</taxon>
        <taxon>Leifsonia</taxon>
    </lineage>
</organism>
<dbReference type="EMBL" id="BAABCN010000012">
    <property type="protein sequence ID" value="GAA3889914.1"/>
    <property type="molecule type" value="Genomic_DNA"/>
</dbReference>
<reference evidence="5" key="1">
    <citation type="journal article" date="2019" name="Int. J. Syst. Evol. Microbiol.">
        <title>The Global Catalogue of Microorganisms (GCM) 10K type strain sequencing project: providing services to taxonomists for standard genome sequencing and annotation.</title>
        <authorList>
            <consortium name="The Broad Institute Genomics Platform"/>
            <consortium name="The Broad Institute Genome Sequencing Center for Infectious Disease"/>
            <person name="Wu L."/>
            <person name="Ma J."/>
        </authorList>
    </citation>
    <scope>NUCLEOTIDE SEQUENCE [LARGE SCALE GENOMIC DNA]</scope>
    <source>
        <strain evidence="5">JCM 17021</strain>
    </source>
</reference>
<sequence length="460" mass="49530">MPHEIYDAIIIGGGAAGLAAANELLDKKVLLLERDSRLGGRLHSYSEGDYWMNLGAHLFPGPDSYMGKLVTSLGLETIAIPGSKFAITFNGKVFTKNRVESYPLTLPMTLRERVSFAIIGLKMLKTVADWRSTQNPNSGSHSSERSKKTTNRLAKTRFRDLLGTPSPRVDAIFSTAARRASAELNEQSAGTGAALFGGVWAGKKSSLAYNLNGGSAKLAEALAKRLGERVRLNTAVTAVYESDSLVVVEAHHHGKRVSFRARQVIVATSADIAARIATGLPTEVLSCLSNVSYGAFVSMGVITSESGPQPIDPIYAITSPDCSFDMMFNHANPLRTEGSRADGGSLMVYSGGDLARTLLMSSDEAITELFVNDILKLYPQLTGKIAKTRVQRWPIGLPFNRPGFSLHSVRQYCESGTNSIDLCGDYFGDLGNMEFAARSGIEAARRALARIAAPTIQSMS</sequence>
<name>A0ABP7KZP2_9MICO</name>
<dbReference type="RefSeq" id="WP_345069022.1">
    <property type="nucleotide sequence ID" value="NZ_BAABCN010000012.1"/>
</dbReference>
<evidence type="ECO:0000256" key="2">
    <source>
        <dbReference type="ARBA" id="ARBA00023002"/>
    </source>
</evidence>
<accession>A0ABP7KZP2</accession>
<protein>
    <recommendedName>
        <fullName evidence="3">Amine oxidase domain-containing protein</fullName>
    </recommendedName>
</protein>
<comment type="caution">
    <text evidence="4">The sequence shown here is derived from an EMBL/GenBank/DDBJ whole genome shotgun (WGS) entry which is preliminary data.</text>
</comment>
<dbReference type="InterPro" id="IPR050464">
    <property type="entry name" value="Zeta_carotene_desat/Oxidored"/>
</dbReference>
<dbReference type="InterPro" id="IPR036188">
    <property type="entry name" value="FAD/NAD-bd_sf"/>
</dbReference>
<dbReference type="Pfam" id="PF01593">
    <property type="entry name" value="Amino_oxidase"/>
    <property type="match status" value="1"/>
</dbReference>
<dbReference type="InterPro" id="IPR001613">
    <property type="entry name" value="Flavin_amine_oxidase"/>
</dbReference>
<dbReference type="PRINTS" id="PR00757">
    <property type="entry name" value="AMINEOXDASEF"/>
</dbReference>
<keyword evidence="5" id="KW-1185">Reference proteome</keyword>
<dbReference type="PANTHER" id="PTHR42923">
    <property type="entry name" value="PROTOPORPHYRINOGEN OXIDASE"/>
    <property type="match status" value="1"/>
</dbReference>
<evidence type="ECO:0000313" key="4">
    <source>
        <dbReference type="EMBL" id="GAA3889914.1"/>
    </source>
</evidence>